<evidence type="ECO:0000256" key="6">
    <source>
        <dbReference type="HAMAP-Rule" id="MF_00114"/>
    </source>
</evidence>
<evidence type="ECO:0000256" key="3">
    <source>
        <dbReference type="ARBA" id="ARBA00023239"/>
    </source>
</evidence>
<dbReference type="GO" id="GO:0004139">
    <property type="term" value="F:deoxyribose-phosphate aldolase activity"/>
    <property type="evidence" value="ECO:0007669"/>
    <property type="project" value="UniProtKB-UniRule"/>
</dbReference>
<proteinExistence type="inferred from homology"/>
<dbReference type="NCBIfam" id="TIGR00126">
    <property type="entry name" value="deoC"/>
    <property type="match status" value="1"/>
</dbReference>
<keyword evidence="4 6" id="KW-0704">Schiff base</keyword>
<dbReference type="CDD" id="cd00959">
    <property type="entry name" value="DeoC"/>
    <property type="match status" value="1"/>
</dbReference>
<comment type="subcellular location">
    <subcellularLocation>
        <location evidence="6">Cytoplasm</location>
    </subcellularLocation>
</comment>
<dbReference type="SMART" id="SM01133">
    <property type="entry name" value="DeoC"/>
    <property type="match status" value="1"/>
</dbReference>
<keyword evidence="9" id="KW-1185">Reference proteome</keyword>
<feature type="compositionally biased region" description="Basic and acidic residues" evidence="7">
    <location>
        <begin position="240"/>
        <end position="251"/>
    </location>
</feature>
<dbReference type="GO" id="GO:0009264">
    <property type="term" value="P:deoxyribonucleotide catabolic process"/>
    <property type="evidence" value="ECO:0007669"/>
    <property type="project" value="UniProtKB-UniRule"/>
</dbReference>
<dbReference type="HAMAP" id="MF_00114">
    <property type="entry name" value="DeoC_type1"/>
    <property type="match status" value="1"/>
</dbReference>
<protein>
    <recommendedName>
        <fullName evidence="6">Deoxyribose-phosphate aldolase</fullName>
        <shortName evidence="6">DERA</shortName>
        <ecNumber evidence="6">4.1.2.4</ecNumber>
    </recommendedName>
    <alternativeName>
        <fullName evidence="6">2-deoxy-D-ribose 5-phosphate aldolase</fullName>
    </alternativeName>
    <alternativeName>
        <fullName evidence="6">Phosphodeoxyriboaldolase</fullName>
        <shortName evidence="6">Deoxyriboaldolase</shortName>
    </alternativeName>
</protein>
<feature type="active site" description="Proton donor/acceptor" evidence="6">
    <location>
        <position position="172"/>
    </location>
</feature>
<dbReference type="PANTHER" id="PTHR10889">
    <property type="entry name" value="DEOXYRIBOSE-PHOSPHATE ALDOLASE"/>
    <property type="match status" value="1"/>
</dbReference>
<evidence type="ECO:0000256" key="4">
    <source>
        <dbReference type="ARBA" id="ARBA00023270"/>
    </source>
</evidence>
<dbReference type="SUPFAM" id="SSF51569">
    <property type="entry name" value="Aldolase"/>
    <property type="match status" value="1"/>
</dbReference>
<dbReference type="InterPro" id="IPR002915">
    <property type="entry name" value="DeoC/FbaB/LacD_aldolase"/>
</dbReference>
<comment type="function">
    <text evidence="6">Catalyzes a reversible aldol reaction between acetaldehyde and D-glyceraldehyde 3-phosphate to generate 2-deoxy-D-ribose 5-phosphate.</text>
</comment>
<name>A0AAE4JI21_9EURY</name>
<dbReference type="GO" id="GO:0016052">
    <property type="term" value="P:carbohydrate catabolic process"/>
    <property type="evidence" value="ECO:0007669"/>
    <property type="project" value="TreeGrafter"/>
</dbReference>
<dbReference type="PANTHER" id="PTHR10889:SF1">
    <property type="entry name" value="DEOXYRIBOSE-PHOSPHATE ALDOLASE"/>
    <property type="match status" value="1"/>
</dbReference>
<evidence type="ECO:0000313" key="9">
    <source>
        <dbReference type="Proteomes" id="UP001253439"/>
    </source>
</evidence>
<dbReference type="AlphaFoldDB" id="A0AAE4JI21"/>
<evidence type="ECO:0000256" key="1">
    <source>
        <dbReference type="ARBA" id="ARBA00010936"/>
    </source>
</evidence>
<sequence>MDDVPDRIEHTVLGPTTTPDDVRGCLDEALQYGMRACIPPWALPLATEYANVPLTAVIDFPHGQGQTDSVCQAAKLAWDTGADELDMVCNVGLLKAGEDDAVRDHITEVVASVPVPVKVIVEAPLLSDDELERVGQLTADADAAYLKTATGFSEGGATVHDVEILSKYLPVKASGGVGSWEKAKAMFEAGAERIGASSGDTIVREWQAATEGETPTGTETDRDSVDTTDADMDGADTDDTDTHDSNADDGY</sequence>
<dbReference type="GO" id="GO:0006018">
    <property type="term" value="P:2-deoxyribose 1-phosphate catabolic process"/>
    <property type="evidence" value="ECO:0007669"/>
    <property type="project" value="UniProtKB-UniRule"/>
</dbReference>
<gene>
    <name evidence="6 8" type="primary">deoC</name>
    <name evidence="8" type="ORF">NDI54_11970</name>
</gene>
<keyword evidence="3 6" id="KW-0456">Lyase</keyword>
<dbReference type="InterPro" id="IPR028581">
    <property type="entry name" value="DeoC_typeI"/>
</dbReference>
<dbReference type="EC" id="4.1.2.4" evidence="6"/>
<dbReference type="RefSeq" id="WP_310896688.1">
    <property type="nucleotide sequence ID" value="NZ_JAMQOM010000004.1"/>
</dbReference>
<feature type="active site" description="Schiff-base intermediate with acetaldehyde" evidence="6">
    <location>
        <position position="147"/>
    </location>
</feature>
<dbReference type="Proteomes" id="UP001253439">
    <property type="component" value="Unassembled WGS sequence"/>
</dbReference>
<dbReference type="GO" id="GO:0005737">
    <property type="term" value="C:cytoplasm"/>
    <property type="evidence" value="ECO:0007669"/>
    <property type="project" value="UniProtKB-SubCell"/>
</dbReference>
<comment type="similarity">
    <text evidence="1 6">Belongs to the DeoC/FbaB aldolase family. DeoC type 1 subfamily.</text>
</comment>
<keyword evidence="2 6" id="KW-0963">Cytoplasm</keyword>
<feature type="active site" description="Proton donor/acceptor" evidence="6">
    <location>
        <position position="86"/>
    </location>
</feature>
<evidence type="ECO:0000256" key="2">
    <source>
        <dbReference type="ARBA" id="ARBA00022490"/>
    </source>
</evidence>
<dbReference type="PIRSF" id="PIRSF001357">
    <property type="entry name" value="DeoC"/>
    <property type="match status" value="1"/>
</dbReference>
<dbReference type="Gene3D" id="3.20.20.70">
    <property type="entry name" value="Aldolase class I"/>
    <property type="match status" value="1"/>
</dbReference>
<evidence type="ECO:0000313" key="8">
    <source>
        <dbReference type="EMBL" id="MDS0222065.1"/>
    </source>
</evidence>
<comment type="pathway">
    <text evidence="6">Carbohydrate degradation; 2-deoxy-D-ribose 1-phosphate degradation; D-glyceraldehyde 3-phosphate and acetaldehyde from 2-deoxy-alpha-D-ribose 1-phosphate: step 2/2.</text>
</comment>
<evidence type="ECO:0000256" key="7">
    <source>
        <dbReference type="SAM" id="MobiDB-lite"/>
    </source>
</evidence>
<dbReference type="EMBL" id="JAMQOM010000004">
    <property type="protein sequence ID" value="MDS0222065.1"/>
    <property type="molecule type" value="Genomic_DNA"/>
</dbReference>
<accession>A0AAE4JI21</accession>
<evidence type="ECO:0000256" key="5">
    <source>
        <dbReference type="ARBA" id="ARBA00048791"/>
    </source>
</evidence>
<organism evidence="8 9">
    <name type="scientific">Haloarcula terrestris</name>
    <dbReference type="NCBI Taxonomy" id="2950533"/>
    <lineage>
        <taxon>Archaea</taxon>
        <taxon>Methanobacteriati</taxon>
        <taxon>Methanobacteriota</taxon>
        <taxon>Stenosarchaea group</taxon>
        <taxon>Halobacteria</taxon>
        <taxon>Halobacteriales</taxon>
        <taxon>Haloarculaceae</taxon>
        <taxon>Haloarcula</taxon>
    </lineage>
</organism>
<feature type="compositionally biased region" description="Acidic residues" evidence="7">
    <location>
        <begin position="226"/>
        <end position="239"/>
    </location>
</feature>
<comment type="catalytic activity">
    <reaction evidence="5 6">
        <text>2-deoxy-D-ribose 5-phosphate = D-glyceraldehyde 3-phosphate + acetaldehyde</text>
        <dbReference type="Rhea" id="RHEA:12821"/>
        <dbReference type="ChEBI" id="CHEBI:15343"/>
        <dbReference type="ChEBI" id="CHEBI:59776"/>
        <dbReference type="ChEBI" id="CHEBI:62877"/>
        <dbReference type="EC" id="4.1.2.4"/>
    </reaction>
</comment>
<feature type="region of interest" description="Disordered" evidence="7">
    <location>
        <begin position="206"/>
        <end position="251"/>
    </location>
</feature>
<dbReference type="InterPro" id="IPR011343">
    <property type="entry name" value="DeoC"/>
</dbReference>
<comment type="caution">
    <text evidence="8">The sequence shown here is derived from an EMBL/GenBank/DDBJ whole genome shotgun (WGS) entry which is preliminary data.</text>
</comment>
<dbReference type="InterPro" id="IPR013785">
    <property type="entry name" value="Aldolase_TIM"/>
</dbReference>
<reference evidence="8 9" key="1">
    <citation type="submission" date="2022-06" db="EMBL/GenBank/DDBJ databases">
        <title>Haloarcula sp. a new haloarchaeum isolate from saline soil.</title>
        <authorList>
            <person name="Strakova D."/>
            <person name="Galisteo C."/>
            <person name="Sanchez-Porro C."/>
            <person name="Ventosa A."/>
        </authorList>
    </citation>
    <scope>NUCLEOTIDE SEQUENCE [LARGE SCALE GENOMIC DNA]</scope>
    <source>
        <strain evidence="8 9">S1AR25-5A</strain>
    </source>
</reference>